<dbReference type="PANTHER" id="PTHR43440">
    <property type="entry name" value="UREASE"/>
    <property type="match status" value="1"/>
</dbReference>
<dbReference type="OrthoDB" id="9802793at2"/>
<feature type="binding site" description="via carbamate group" evidence="5 8">
    <location>
        <position position="221"/>
    </location>
    <ligand>
        <name>Ni(2+)</name>
        <dbReference type="ChEBI" id="CHEBI:49786"/>
        <label>1</label>
    </ligand>
</feature>
<feature type="binding site" evidence="5 8">
    <location>
        <position position="140"/>
    </location>
    <ligand>
        <name>Ni(2+)</name>
        <dbReference type="ChEBI" id="CHEBI:49786"/>
        <label>1</label>
    </ligand>
</feature>
<evidence type="ECO:0000256" key="4">
    <source>
        <dbReference type="ARBA" id="ARBA00022801"/>
    </source>
</evidence>
<dbReference type="InterPro" id="IPR006680">
    <property type="entry name" value="Amidohydro-rel"/>
</dbReference>
<dbReference type="PRINTS" id="PR01752">
    <property type="entry name" value="UREASE"/>
</dbReference>
<comment type="caution">
    <text evidence="14">The sequence shown here is derived from an EMBL/GenBank/DDBJ whole genome shotgun (WGS) entry which is preliminary data.</text>
</comment>
<dbReference type="EC" id="3.5.1.5" evidence="5 6"/>
<evidence type="ECO:0000256" key="6">
    <source>
        <dbReference type="NCBIfam" id="TIGR01792"/>
    </source>
</evidence>
<dbReference type="CDD" id="cd00375">
    <property type="entry name" value="Urease_alpha"/>
    <property type="match status" value="1"/>
</dbReference>
<evidence type="ECO:0000256" key="8">
    <source>
        <dbReference type="PIRSR" id="PIRSR611612-51"/>
    </source>
</evidence>
<dbReference type="Proteomes" id="UP000286997">
    <property type="component" value="Unassembled WGS sequence"/>
</dbReference>
<evidence type="ECO:0000256" key="9">
    <source>
        <dbReference type="PIRSR" id="PIRSR611612-52"/>
    </source>
</evidence>
<comment type="cofactor">
    <cofactor evidence="5 8 11">
        <name>Ni cation</name>
        <dbReference type="ChEBI" id="CHEBI:25516"/>
    </cofactor>
    <text evidence="5 8 11">Binds 2 nickel ions per subunit.</text>
</comment>
<dbReference type="GO" id="GO:0043419">
    <property type="term" value="P:urea catabolic process"/>
    <property type="evidence" value="ECO:0007669"/>
    <property type="project" value="UniProtKB-UniRule"/>
</dbReference>
<proteinExistence type="inferred from homology"/>
<feature type="binding site" evidence="5 8">
    <location>
        <position position="276"/>
    </location>
    <ligand>
        <name>Ni(2+)</name>
        <dbReference type="ChEBI" id="CHEBI:49786"/>
        <label>2</label>
    </ligand>
</feature>
<reference evidence="14 15" key="1">
    <citation type="submission" date="2019-01" db="EMBL/GenBank/DDBJ databases">
        <authorList>
            <person name="Chen W.-M."/>
        </authorList>
    </citation>
    <scope>NUCLEOTIDE SEQUENCE [LARGE SCALE GENOMIC DNA]</scope>
    <source>
        <strain evidence="14 15">TER-1</strain>
    </source>
</reference>
<dbReference type="InterPro" id="IPR017951">
    <property type="entry name" value="Urease_asu_c"/>
</dbReference>
<dbReference type="GO" id="GO:0005737">
    <property type="term" value="C:cytoplasm"/>
    <property type="evidence" value="ECO:0007669"/>
    <property type="project" value="UniProtKB-SubCell"/>
</dbReference>
<dbReference type="Pfam" id="PF00449">
    <property type="entry name" value="Urease_alpha"/>
    <property type="match status" value="1"/>
</dbReference>
<accession>A0A437P869</accession>
<comment type="subunit">
    <text evidence="5">Heterotrimer of UreA (gamma), UreB (beta) and UreC (alpha) subunits. Three heterotrimers associate to form the active enzyme.</text>
</comment>
<dbReference type="Gene3D" id="2.30.40.10">
    <property type="entry name" value="Urease, subunit C, domain 1"/>
    <property type="match status" value="1"/>
</dbReference>
<evidence type="ECO:0000256" key="5">
    <source>
        <dbReference type="HAMAP-Rule" id="MF_01953"/>
    </source>
</evidence>
<dbReference type="GO" id="GO:0016151">
    <property type="term" value="F:nickel cation binding"/>
    <property type="evidence" value="ECO:0007669"/>
    <property type="project" value="UniProtKB-UniRule"/>
</dbReference>
<dbReference type="HAMAP" id="MF_01953">
    <property type="entry name" value="Urease_alpha"/>
    <property type="match status" value="1"/>
</dbReference>
<keyword evidence="2 5" id="KW-0533">Nickel</keyword>
<dbReference type="NCBIfam" id="NF009686">
    <property type="entry name" value="PRK13207.1"/>
    <property type="match status" value="1"/>
</dbReference>
<comment type="PTM">
    <text evidence="5">Carboxylation allows a single lysine to coordinate two nickel ions.</text>
</comment>
<evidence type="ECO:0000259" key="13">
    <source>
        <dbReference type="PROSITE" id="PS51368"/>
    </source>
</evidence>
<dbReference type="RefSeq" id="WP_127728920.1">
    <property type="nucleotide sequence ID" value="NZ_SACP01000009.1"/>
</dbReference>
<dbReference type="UniPathway" id="UPA00258">
    <property type="reaction ID" value="UER00370"/>
</dbReference>
<feature type="binding site" evidence="5 10">
    <location>
        <position position="223"/>
    </location>
    <ligand>
        <name>substrate</name>
    </ligand>
</feature>
<feature type="binding site" evidence="5 8">
    <location>
        <position position="364"/>
    </location>
    <ligand>
        <name>Ni(2+)</name>
        <dbReference type="ChEBI" id="CHEBI:49786"/>
        <label>1</label>
    </ligand>
</feature>
<dbReference type="Gene3D" id="3.20.20.140">
    <property type="entry name" value="Metal-dependent hydrolases"/>
    <property type="match status" value="1"/>
</dbReference>
<evidence type="ECO:0000256" key="10">
    <source>
        <dbReference type="PROSITE-ProRule" id="PRU00700"/>
    </source>
</evidence>
<dbReference type="PROSITE" id="PS00145">
    <property type="entry name" value="UREASE_2"/>
    <property type="match status" value="1"/>
</dbReference>
<evidence type="ECO:0000313" key="15">
    <source>
        <dbReference type="Proteomes" id="UP000286997"/>
    </source>
</evidence>
<dbReference type="EMBL" id="SACP01000009">
    <property type="protein sequence ID" value="RVU18447.1"/>
    <property type="molecule type" value="Genomic_DNA"/>
</dbReference>
<name>A0A437P869_9HYPH</name>
<evidence type="ECO:0000256" key="1">
    <source>
        <dbReference type="ARBA" id="ARBA00004897"/>
    </source>
</evidence>
<comment type="catalytic activity">
    <reaction evidence="5 11">
        <text>urea + 2 H2O + H(+) = hydrogencarbonate + 2 NH4(+)</text>
        <dbReference type="Rhea" id="RHEA:20557"/>
        <dbReference type="ChEBI" id="CHEBI:15377"/>
        <dbReference type="ChEBI" id="CHEBI:15378"/>
        <dbReference type="ChEBI" id="CHEBI:16199"/>
        <dbReference type="ChEBI" id="CHEBI:17544"/>
        <dbReference type="ChEBI" id="CHEBI:28938"/>
        <dbReference type="EC" id="3.5.1.5"/>
    </reaction>
</comment>
<evidence type="ECO:0000313" key="14">
    <source>
        <dbReference type="EMBL" id="RVU18447.1"/>
    </source>
</evidence>
<dbReference type="InterPro" id="IPR011059">
    <property type="entry name" value="Metal-dep_hydrolase_composite"/>
</dbReference>
<dbReference type="NCBIfam" id="TIGR01792">
    <property type="entry name" value="urease_alph"/>
    <property type="match status" value="1"/>
</dbReference>
<dbReference type="PROSITE" id="PS51368">
    <property type="entry name" value="UREASE_3"/>
    <property type="match status" value="1"/>
</dbReference>
<keyword evidence="5 10" id="KW-0963">Cytoplasm</keyword>
<keyword evidence="15" id="KW-1185">Reference proteome</keyword>
<dbReference type="AlphaFoldDB" id="A0A437P869"/>
<evidence type="ECO:0000256" key="7">
    <source>
        <dbReference type="PIRSR" id="PIRSR611612-50"/>
    </source>
</evidence>
<evidence type="ECO:0000256" key="12">
    <source>
        <dbReference type="RuleBase" id="RU004158"/>
    </source>
</evidence>
<dbReference type="GO" id="GO:0009039">
    <property type="term" value="F:urease activity"/>
    <property type="evidence" value="ECO:0007669"/>
    <property type="project" value="UniProtKB-UniRule"/>
</dbReference>
<dbReference type="SUPFAM" id="SSF51556">
    <property type="entry name" value="Metallo-dependent hydrolases"/>
    <property type="match status" value="1"/>
</dbReference>
<dbReference type="InterPro" id="IPR011612">
    <property type="entry name" value="Urease_alpha_N_dom"/>
</dbReference>
<dbReference type="InterPro" id="IPR050112">
    <property type="entry name" value="Urease_alpha_subunit"/>
</dbReference>
<feature type="modified residue" description="N6-carboxylysine" evidence="5 7">
    <location>
        <position position="221"/>
    </location>
</feature>
<comment type="pathway">
    <text evidence="1 5">Nitrogen metabolism; urea degradation; CO(2) and NH(3) from urea (urease route): step 1/1.</text>
</comment>
<dbReference type="SUPFAM" id="SSF51338">
    <property type="entry name" value="Composite domain of metallo-dependent hydrolases"/>
    <property type="match status" value="2"/>
</dbReference>
<dbReference type="PANTHER" id="PTHR43440:SF1">
    <property type="entry name" value="UREASE"/>
    <property type="match status" value="1"/>
</dbReference>
<organism evidence="14 15">
    <name type="scientific">Methylobacterium oryzihabitans</name>
    <dbReference type="NCBI Taxonomy" id="2499852"/>
    <lineage>
        <taxon>Bacteria</taxon>
        <taxon>Pseudomonadati</taxon>
        <taxon>Pseudomonadota</taxon>
        <taxon>Alphaproteobacteria</taxon>
        <taxon>Hyphomicrobiales</taxon>
        <taxon>Methylobacteriaceae</taxon>
        <taxon>Methylobacterium</taxon>
    </lineage>
</organism>
<dbReference type="Pfam" id="PF01979">
    <property type="entry name" value="Amidohydro_1"/>
    <property type="match status" value="1"/>
</dbReference>
<keyword evidence="4 5" id="KW-0378">Hydrolase</keyword>
<protein>
    <recommendedName>
        <fullName evidence="5 6">Urease subunit alpha</fullName>
        <ecNumber evidence="5 6">3.5.1.5</ecNumber>
    </recommendedName>
    <alternativeName>
        <fullName evidence="5">Urea amidohydrolase subunit alpha</fullName>
    </alternativeName>
</protein>
<keyword evidence="3 5" id="KW-0479">Metal-binding</keyword>
<dbReference type="InterPro" id="IPR032466">
    <property type="entry name" value="Metal_Hydrolase"/>
</dbReference>
<gene>
    <name evidence="5 14" type="primary">ureC</name>
    <name evidence="14" type="ORF">EOE48_11200</name>
</gene>
<comment type="similarity">
    <text evidence="5 12">Belongs to the metallo-dependent hydrolases superfamily. Urease alpha subunit family.</text>
</comment>
<feature type="binding site" evidence="5 8">
    <location>
        <position position="250"/>
    </location>
    <ligand>
        <name>Ni(2+)</name>
        <dbReference type="ChEBI" id="CHEBI:49786"/>
        <label>2</label>
    </ligand>
</feature>
<evidence type="ECO:0000256" key="2">
    <source>
        <dbReference type="ARBA" id="ARBA00022596"/>
    </source>
</evidence>
<dbReference type="InterPro" id="IPR017950">
    <property type="entry name" value="Urease_AS"/>
</dbReference>
<comment type="subcellular location">
    <subcellularLocation>
        <location evidence="5 10">Cytoplasm</location>
    </subcellularLocation>
</comment>
<evidence type="ECO:0000256" key="11">
    <source>
        <dbReference type="RuleBase" id="RU000510"/>
    </source>
</evidence>
<feature type="domain" description="Urease" evidence="13">
    <location>
        <begin position="133"/>
        <end position="571"/>
    </location>
</feature>
<feature type="binding site" description="via carbamate group" evidence="5 8">
    <location>
        <position position="221"/>
    </location>
    <ligand>
        <name>Ni(2+)</name>
        <dbReference type="ChEBI" id="CHEBI:49786"/>
        <label>2</label>
    </ligand>
</feature>
<dbReference type="InterPro" id="IPR005848">
    <property type="entry name" value="Urease_asu"/>
</dbReference>
<sequence length="571" mass="60725">MAYEIKRSDYAALFGPTTGDKVQLGDTCLTLEVEKDFTVYGDECVFGAGKVIRDGMGQASGVDSSVALDCVITNVLIVDYKAIVKADVGIKGGRIAGIGKAGNPDVMAGVDPDLIIGVNTEVIAGEGLILTAGGIDTHFHYICPPQPYSALASGVTTLVGGGTGPATGSLATTCTPNPNYLRLMMQATDAIPVNFVFTGRGNSAKPDGMREQILAGAGGLKLHEDWGTTPAAIDTCLSMADDHDIQVTIHTDTINESCTVEDSIKAFGGRTIHTYHSEGAGGGHAPDLMRVCSVPNILTSSTSPTNPYTINTVAEHLDMLMICHHLDKRIPEDVAFAASRIRANTIMAEGWMHDIGAISMMTSDSQAMGRAGEVITRTWQIADQMKRQRGKLPEDAPGNDNFRIKRYIAKYTINGAIAHGMSHLLGSIEKGKFADLVLWKPAFFGARPEMVLKGGFIACAQIGDANASIPTPQPQFMRPMFANVGKAVGPSSILFVSAASLSEGDVKSYGLEKRLEPVRKCRGLSKADMKLNDALPTITVDPKTYRVTADGEDIVTEPATVVPLAQRYSIF</sequence>
<comment type="PTM">
    <text evidence="7">Carbamylation allows a single lysine to coordinate two nickel ions.</text>
</comment>
<evidence type="ECO:0000256" key="3">
    <source>
        <dbReference type="ARBA" id="ARBA00022723"/>
    </source>
</evidence>
<feature type="active site" description="Proton donor" evidence="5 9">
    <location>
        <position position="324"/>
    </location>
</feature>
<feature type="binding site" evidence="5 8">
    <location>
        <position position="138"/>
    </location>
    <ligand>
        <name>Ni(2+)</name>
        <dbReference type="ChEBI" id="CHEBI:49786"/>
        <label>1</label>
    </ligand>
</feature>